<evidence type="ECO:0000313" key="3">
    <source>
        <dbReference type="Proteomes" id="UP000199632"/>
    </source>
</evidence>
<dbReference type="Proteomes" id="UP000199632">
    <property type="component" value="Unassembled WGS sequence"/>
</dbReference>
<dbReference type="AlphaFoldDB" id="A0A1H3LQF0"/>
<dbReference type="InterPro" id="IPR032466">
    <property type="entry name" value="Metal_Hydrolase"/>
</dbReference>
<organism evidence="2 3">
    <name type="scientific">Asanoa ishikariensis</name>
    <dbReference type="NCBI Taxonomy" id="137265"/>
    <lineage>
        <taxon>Bacteria</taxon>
        <taxon>Bacillati</taxon>
        <taxon>Actinomycetota</taxon>
        <taxon>Actinomycetes</taxon>
        <taxon>Micromonosporales</taxon>
        <taxon>Micromonosporaceae</taxon>
        <taxon>Asanoa</taxon>
    </lineage>
</organism>
<dbReference type="CDD" id="cd01297">
    <property type="entry name" value="D-aminoacylase"/>
    <property type="match status" value="1"/>
</dbReference>
<feature type="domain" description="Amidohydrolase 3" evidence="1">
    <location>
        <begin position="43"/>
        <end position="211"/>
    </location>
</feature>
<accession>A0A1H3LQF0</accession>
<dbReference type="GO" id="GO:0005829">
    <property type="term" value="C:cytosol"/>
    <property type="evidence" value="ECO:0007669"/>
    <property type="project" value="TreeGrafter"/>
</dbReference>
<proteinExistence type="predicted"/>
<dbReference type="PANTHER" id="PTHR11647:SF1">
    <property type="entry name" value="COLLAPSIN RESPONSE MEDIATOR PROTEIN"/>
    <property type="match status" value="1"/>
</dbReference>
<evidence type="ECO:0000259" key="1">
    <source>
        <dbReference type="Pfam" id="PF07969"/>
    </source>
</evidence>
<dbReference type="Gene3D" id="3.20.20.140">
    <property type="entry name" value="Metal-dependent hydrolases"/>
    <property type="match status" value="2"/>
</dbReference>
<dbReference type="RefSeq" id="WP_090787524.1">
    <property type="nucleotide sequence ID" value="NZ_BOND01000015.1"/>
</dbReference>
<gene>
    <name evidence="2" type="ORF">SAMN05421684_0901</name>
</gene>
<dbReference type="OrthoDB" id="3514520at2"/>
<protein>
    <submittedName>
        <fullName evidence="2">N-acyl-D-amino-acid deacylase</fullName>
    </submittedName>
</protein>
<keyword evidence="3" id="KW-1185">Reference proteome</keyword>
<evidence type="ECO:0000313" key="2">
    <source>
        <dbReference type="EMBL" id="SDY66621.1"/>
    </source>
</evidence>
<dbReference type="STRING" id="137265.SAMN05421684_0901"/>
<dbReference type="SUPFAM" id="SSF51338">
    <property type="entry name" value="Composite domain of metallo-dependent hydrolases"/>
    <property type="match status" value="1"/>
</dbReference>
<name>A0A1H3LQF0_9ACTN</name>
<dbReference type="Pfam" id="PF07969">
    <property type="entry name" value="Amidohydro_3"/>
    <property type="match status" value="2"/>
</dbReference>
<dbReference type="GO" id="GO:0016812">
    <property type="term" value="F:hydrolase activity, acting on carbon-nitrogen (but not peptide) bonds, in cyclic amides"/>
    <property type="evidence" value="ECO:0007669"/>
    <property type="project" value="TreeGrafter"/>
</dbReference>
<sequence>MPDELLLTGGLVVDGSGGPAVTADVLVREGRIAAIGSGLTAGEVRDVTGRVICPGFVDVHTHSDLTLLSDPRALSKVHQGVTTEVVGNCGLGVAPLASGADIGPIRQAVGYLDLDPDVDWSWPDLGGYLDVLAAAGPGINVATLVGHLALHASVVGFTDRPASPSEIDRMCGLLGDAFDAGAVGLSTGLVYAPLPYVRDAELLALASLVADRDRIFTWHVRNYDDDLLDSVAQAVAVARATGARTQISHLAAVGRRNWGAVRRALDLVDAANADGCDVGVDIYPYLHGNAPLSQLLPAHVQEGGPSVWGPRLRDPDVRAEVRAAWVDRPTGWDELMLSWTSRPAPDPVVGRTIADLAASADPADVVLDLLAELGNGVLMTAGGRSEDDLRAVLGHPAAVVASDGLALDPSGVTGAGVPHPRSYGTFPRYLRSYAADLPDAVRRCTSAPAARVGLRDRGWLRPGAPADVVVFDPARLIDRATFTDPHQFAAGIDLVLVNGVVTVDGGEHTGQRAGSVLKGSA</sequence>
<dbReference type="EMBL" id="FNQB01000001">
    <property type="protein sequence ID" value="SDY66621.1"/>
    <property type="molecule type" value="Genomic_DNA"/>
</dbReference>
<dbReference type="SUPFAM" id="SSF51556">
    <property type="entry name" value="Metallo-dependent hydrolases"/>
    <property type="match status" value="1"/>
</dbReference>
<dbReference type="PANTHER" id="PTHR11647">
    <property type="entry name" value="HYDRANTOINASE/DIHYDROPYRIMIDINASE FAMILY MEMBER"/>
    <property type="match status" value="1"/>
</dbReference>
<feature type="domain" description="Amidohydrolase 3" evidence="1">
    <location>
        <begin position="385"/>
        <end position="503"/>
    </location>
</feature>
<dbReference type="InterPro" id="IPR013108">
    <property type="entry name" value="Amidohydro_3"/>
</dbReference>
<dbReference type="InterPro" id="IPR011059">
    <property type="entry name" value="Metal-dep_hydrolase_composite"/>
</dbReference>
<reference evidence="3" key="1">
    <citation type="submission" date="2016-10" db="EMBL/GenBank/DDBJ databases">
        <authorList>
            <person name="Varghese N."/>
            <person name="Submissions S."/>
        </authorList>
    </citation>
    <scope>NUCLEOTIDE SEQUENCE [LARGE SCALE GENOMIC DNA]</scope>
    <source>
        <strain evidence="3">DSM 44718</strain>
    </source>
</reference>
<dbReference type="InterPro" id="IPR050378">
    <property type="entry name" value="Metallo-dep_Hydrolases_sf"/>
</dbReference>